<dbReference type="AlphaFoldDB" id="A0A1G5LF28"/>
<sequence>MILDAQWITLTWMVLSGVVMGVAYDSYRVLSGQLRFPRWSIHTLDLLYWVASALFVFRMLYAGNHGQLRFYVFLGLIIGVCFYFWLLSVTTQHFVVMLIKLARTLIQWCGHILNILIVVPAKGIYRLVRVLFGFIIAILLFLGKLVLQCLIPFGKLFRWMFRPLLRYWVTPRWMIQAGTRIAAIWKRWFQGGRPGNE</sequence>
<feature type="transmembrane region" description="Helical" evidence="1">
    <location>
        <begin position="46"/>
        <end position="64"/>
    </location>
</feature>
<evidence type="ECO:0000313" key="2">
    <source>
        <dbReference type="EMBL" id="SCZ11517.1"/>
    </source>
</evidence>
<dbReference type="STRING" id="582692.SAMN05720606_12543"/>
<feature type="transmembrane region" description="Helical" evidence="1">
    <location>
        <begin position="6"/>
        <end position="25"/>
    </location>
</feature>
<keyword evidence="1" id="KW-0472">Membrane</keyword>
<gene>
    <name evidence="2" type="ORF">SAMN05720606_12543</name>
</gene>
<evidence type="ECO:0000256" key="1">
    <source>
        <dbReference type="SAM" id="Phobius"/>
    </source>
</evidence>
<dbReference type="EMBL" id="FMVM01000025">
    <property type="protein sequence ID" value="SCZ11517.1"/>
    <property type="molecule type" value="Genomic_DNA"/>
</dbReference>
<organism evidence="2 3">
    <name type="scientific">Paenibacillus polysaccharolyticus</name>
    <dbReference type="NCBI Taxonomy" id="582692"/>
    <lineage>
        <taxon>Bacteria</taxon>
        <taxon>Bacillati</taxon>
        <taxon>Bacillota</taxon>
        <taxon>Bacilli</taxon>
        <taxon>Bacillales</taxon>
        <taxon>Paenibacillaceae</taxon>
        <taxon>Paenibacillus</taxon>
    </lineage>
</organism>
<dbReference type="Pfam" id="PF09578">
    <property type="entry name" value="Spore_YabQ"/>
    <property type="match status" value="1"/>
</dbReference>
<feature type="transmembrane region" description="Helical" evidence="1">
    <location>
        <begin position="101"/>
        <end position="119"/>
    </location>
</feature>
<dbReference type="NCBIfam" id="TIGR02893">
    <property type="entry name" value="spore_yabQ"/>
    <property type="match status" value="1"/>
</dbReference>
<keyword evidence="1" id="KW-1133">Transmembrane helix</keyword>
<reference evidence="3" key="1">
    <citation type="submission" date="2016-10" db="EMBL/GenBank/DDBJ databases">
        <authorList>
            <person name="Varghese N."/>
            <person name="Submissions S."/>
        </authorList>
    </citation>
    <scope>NUCLEOTIDE SEQUENCE [LARGE SCALE GENOMIC DNA]</scope>
    <source>
        <strain evidence="3">BL9</strain>
    </source>
</reference>
<dbReference type="InterPro" id="IPR019074">
    <property type="entry name" value="YabQ"/>
</dbReference>
<name>A0A1G5LF28_9BACL</name>
<accession>A0A1G5LF28</accession>
<evidence type="ECO:0000313" key="3">
    <source>
        <dbReference type="Proteomes" id="UP000198538"/>
    </source>
</evidence>
<keyword evidence="3" id="KW-1185">Reference proteome</keyword>
<feature type="transmembrane region" description="Helical" evidence="1">
    <location>
        <begin position="70"/>
        <end position="89"/>
    </location>
</feature>
<protein>
    <submittedName>
        <fullName evidence="2">Spore cortex biosynthesis protein YabQ</fullName>
    </submittedName>
</protein>
<dbReference type="Proteomes" id="UP000198538">
    <property type="component" value="Unassembled WGS sequence"/>
</dbReference>
<keyword evidence="1" id="KW-0812">Transmembrane</keyword>
<dbReference type="RefSeq" id="WP_090924620.1">
    <property type="nucleotide sequence ID" value="NZ_FMVM01000025.1"/>
</dbReference>
<proteinExistence type="predicted"/>
<feature type="transmembrane region" description="Helical" evidence="1">
    <location>
        <begin position="131"/>
        <end position="153"/>
    </location>
</feature>